<sequence>MAALSCTTASHDPGAGDATGQTQLVVCELSTCLSDCGSVEHQAGTDQTLSSSSPFLTSHTSRRGDTLIASSGTGHLAEAVQCSPPSLSPPPPPLPPPPPPPPPPHKPHPSHLSHGPVLKEEELQSVELLSEGRCVSTTRSLIEEDRGTTEGRQRDDRGTTEGQTLRTL</sequence>
<evidence type="ECO:0000313" key="2">
    <source>
        <dbReference type="EMBL" id="CAB1422184.1"/>
    </source>
</evidence>
<feature type="compositionally biased region" description="Low complexity" evidence="1">
    <location>
        <begin position="48"/>
        <end position="59"/>
    </location>
</feature>
<gene>
    <name evidence="2" type="ORF">PLEPLA_LOCUS10073</name>
</gene>
<dbReference type="EMBL" id="CADEAL010000568">
    <property type="protein sequence ID" value="CAB1422184.1"/>
    <property type="molecule type" value="Genomic_DNA"/>
</dbReference>
<accession>A0A9N7TZV1</accession>
<organism evidence="2 3">
    <name type="scientific">Pleuronectes platessa</name>
    <name type="common">European plaice</name>
    <dbReference type="NCBI Taxonomy" id="8262"/>
    <lineage>
        <taxon>Eukaryota</taxon>
        <taxon>Metazoa</taxon>
        <taxon>Chordata</taxon>
        <taxon>Craniata</taxon>
        <taxon>Vertebrata</taxon>
        <taxon>Euteleostomi</taxon>
        <taxon>Actinopterygii</taxon>
        <taxon>Neopterygii</taxon>
        <taxon>Teleostei</taxon>
        <taxon>Neoteleostei</taxon>
        <taxon>Acanthomorphata</taxon>
        <taxon>Carangaria</taxon>
        <taxon>Pleuronectiformes</taxon>
        <taxon>Pleuronectoidei</taxon>
        <taxon>Pleuronectidae</taxon>
        <taxon>Pleuronectes</taxon>
    </lineage>
</organism>
<proteinExistence type="predicted"/>
<keyword evidence="3" id="KW-1185">Reference proteome</keyword>
<feature type="compositionally biased region" description="Pro residues" evidence="1">
    <location>
        <begin position="86"/>
        <end position="104"/>
    </location>
</feature>
<feature type="compositionally biased region" description="Basic and acidic residues" evidence="1">
    <location>
        <begin position="141"/>
        <end position="159"/>
    </location>
</feature>
<evidence type="ECO:0000256" key="1">
    <source>
        <dbReference type="SAM" id="MobiDB-lite"/>
    </source>
</evidence>
<dbReference type="Proteomes" id="UP001153269">
    <property type="component" value="Unassembled WGS sequence"/>
</dbReference>
<name>A0A9N7TZV1_PLEPL</name>
<protein>
    <submittedName>
        <fullName evidence="2">Uncharacterized protein</fullName>
    </submittedName>
</protein>
<evidence type="ECO:0000313" key="3">
    <source>
        <dbReference type="Proteomes" id="UP001153269"/>
    </source>
</evidence>
<dbReference type="AlphaFoldDB" id="A0A9N7TZV1"/>
<reference evidence="2" key="1">
    <citation type="submission" date="2020-03" db="EMBL/GenBank/DDBJ databases">
        <authorList>
            <person name="Weist P."/>
        </authorList>
    </citation>
    <scope>NUCLEOTIDE SEQUENCE</scope>
</reference>
<feature type="region of interest" description="Disordered" evidence="1">
    <location>
        <begin position="38"/>
        <end position="168"/>
    </location>
</feature>
<comment type="caution">
    <text evidence="2">The sequence shown here is derived from an EMBL/GenBank/DDBJ whole genome shotgun (WGS) entry which is preliminary data.</text>
</comment>